<evidence type="ECO:0000256" key="21">
    <source>
        <dbReference type="ARBA" id="ARBA00047290"/>
    </source>
</evidence>
<comment type="catalytic activity">
    <reaction evidence="28">
        <text>sphing-4-enine-phosphocholine + H2O = sphing-4-enine + phosphocholine + H(+)</text>
        <dbReference type="Rhea" id="RHEA:41095"/>
        <dbReference type="ChEBI" id="CHEBI:15377"/>
        <dbReference type="ChEBI" id="CHEBI:15378"/>
        <dbReference type="ChEBI" id="CHEBI:57756"/>
        <dbReference type="ChEBI" id="CHEBI:58906"/>
        <dbReference type="ChEBI" id="CHEBI:295975"/>
    </reaction>
    <physiologicalReaction direction="left-to-right" evidence="28">
        <dbReference type="Rhea" id="RHEA:41096"/>
    </physiologicalReaction>
</comment>
<evidence type="ECO:0000256" key="27">
    <source>
        <dbReference type="ARBA" id="ARBA00048209"/>
    </source>
</evidence>
<evidence type="ECO:0000256" key="5">
    <source>
        <dbReference type="ARBA" id="ARBA00022475"/>
    </source>
</evidence>
<evidence type="ECO:0000256" key="31">
    <source>
        <dbReference type="ARBA" id="ARBA00049320"/>
    </source>
</evidence>
<dbReference type="EC" id="3.1.4.38" evidence="4"/>
<dbReference type="EMBL" id="JH431830">
    <property type="status" value="NOT_ANNOTATED_CDS"/>
    <property type="molecule type" value="Genomic_DNA"/>
</dbReference>
<dbReference type="PhylomeDB" id="T1J3R9"/>
<evidence type="ECO:0000313" key="33">
    <source>
        <dbReference type="Proteomes" id="UP000014500"/>
    </source>
</evidence>
<comment type="catalytic activity">
    <reaction evidence="26">
        <text>1-tetradecanoyl-sn-glycero-3-phosphocholine + H2O = 1-tetradecanoyl-sn-glycerol + phosphocholine + H(+)</text>
        <dbReference type="Rhea" id="RHEA:40999"/>
        <dbReference type="ChEBI" id="CHEBI:15377"/>
        <dbReference type="ChEBI" id="CHEBI:15378"/>
        <dbReference type="ChEBI" id="CHEBI:64489"/>
        <dbReference type="ChEBI" id="CHEBI:75536"/>
        <dbReference type="ChEBI" id="CHEBI:295975"/>
    </reaction>
    <physiologicalReaction direction="left-to-right" evidence="26">
        <dbReference type="Rhea" id="RHEA:41000"/>
    </physiologicalReaction>
</comment>
<evidence type="ECO:0000256" key="30">
    <source>
        <dbReference type="ARBA" id="ARBA00049092"/>
    </source>
</evidence>
<organism evidence="32 33">
    <name type="scientific">Strigamia maritima</name>
    <name type="common">European centipede</name>
    <name type="synonym">Geophilus maritimus</name>
    <dbReference type="NCBI Taxonomy" id="126957"/>
    <lineage>
        <taxon>Eukaryota</taxon>
        <taxon>Metazoa</taxon>
        <taxon>Ecdysozoa</taxon>
        <taxon>Arthropoda</taxon>
        <taxon>Myriapoda</taxon>
        <taxon>Chilopoda</taxon>
        <taxon>Pleurostigmophora</taxon>
        <taxon>Geophilomorpha</taxon>
        <taxon>Linotaeniidae</taxon>
        <taxon>Strigamia</taxon>
    </lineage>
</organism>
<evidence type="ECO:0000256" key="11">
    <source>
        <dbReference type="ARBA" id="ARBA00022833"/>
    </source>
</evidence>
<keyword evidence="5" id="KW-1003">Cell membrane</keyword>
<comment type="catalytic activity">
    <reaction evidence="29">
        <text>sn-glycerol 3-phosphocholine + H2O = phosphocholine + glycerol + H(+)</text>
        <dbReference type="Rhea" id="RHEA:19545"/>
        <dbReference type="ChEBI" id="CHEBI:15377"/>
        <dbReference type="ChEBI" id="CHEBI:15378"/>
        <dbReference type="ChEBI" id="CHEBI:16870"/>
        <dbReference type="ChEBI" id="CHEBI:17754"/>
        <dbReference type="ChEBI" id="CHEBI:295975"/>
        <dbReference type="EC" id="3.1.4.38"/>
    </reaction>
    <physiologicalReaction direction="left-to-right" evidence="29">
        <dbReference type="Rhea" id="RHEA:19546"/>
    </physiologicalReaction>
</comment>
<reference evidence="33" key="1">
    <citation type="submission" date="2011-05" db="EMBL/GenBank/DDBJ databases">
        <authorList>
            <person name="Richards S.R."/>
            <person name="Qu J."/>
            <person name="Jiang H."/>
            <person name="Jhangiani S.N."/>
            <person name="Agravi P."/>
            <person name="Goodspeed R."/>
            <person name="Gross S."/>
            <person name="Mandapat C."/>
            <person name="Jackson L."/>
            <person name="Mathew T."/>
            <person name="Pu L."/>
            <person name="Thornton R."/>
            <person name="Saada N."/>
            <person name="Wilczek-Boney K.B."/>
            <person name="Lee S."/>
            <person name="Kovar C."/>
            <person name="Wu Y."/>
            <person name="Scherer S.E."/>
            <person name="Worley K.C."/>
            <person name="Muzny D.M."/>
            <person name="Gibbs R."/>
        </authorList>
    </citation>
    <scope>NUCLEOTIDE SEQUENCE</scope>
    <source>
        <strain evidence="33">Brora</strain>
    </source>
</reference>
<evidence type="ECO:0000256" key="10">
    <source>
        <dbReference type="ARBA" id="ARBA00022801"/>
    </source>
</evidence>
<keyword evidence="16" id="KW-0325">Glycoprotein</keyword>
<dbReference type="GO" id="GO:0046872">
    <property type="term" value="F:metal ion binding"/>
    <property type="evidence" value="ECO:0007669"/>
    <property type="project" value="UniProtKB-KW"/>
</dbReference>
<keyword evidence="8" id="KW-0479">Metal-binding</keyword>
<comment type="similarity">
    <text evidence="3">Belongs to the nucleotide pyrophosphatase/phosphodiesterase family.</text>
</comment>
<dbReference type="InterPro" id="IPR002591">
    <property type="entry name" value="Phosphodiest/P_Trfase"/>
</dbReference>
<evidence type="ECO:0000256" key="26">
    <source>
        <dbReference type="ARBA" id="ARBA00047779"/>
    </source>
</evidence>
<evidence type="ECO:0000256" key="1">
    <source>
        <dbReference type="ARBA" id="ARBA00001947"/>
    </source>
</evidence>
<evidence type="ECO:0000256" key="24">
    <source>
        <dbReference type="ARBA" id="ARBA00047494"/>
    </source>
</evidence>
<keyword evidence="15" id="KW-1015">Disulfide bond</keyword>
<comment type="catalytic activity">
    <reaction evidence="21">
        <text>1-dodecanoyl-sn-glycero-3-phosphocholine + H2O = 1-dodecanoyl-sn-glycerol + phosphocholine + H(+)</text>
        <dbReference type="Rhea" id="RHEA:41127"/>
        <dbReference type="ChEBI" id="CHEBI:15377"/>
        <dbReference type="ChEBI" id="CHEBI:15378"/>
        <dbReference type="ChEBI" id="CHEBI:74966"/>
        <dbReference type="ChEBI" id="CHEBI:75529"/>
        <dbReference type="ChEBI" id="CHEBI:295975"/>
    </reaction>
    <physiologicalReaction direction="left-to-right" evidence="21">
        <dbReference type="Rhea" id="RHEA:41128"/>
    </physiologicalReaction>
</comment>
<evidence type="ECO:0000313" key="32">
    <source>
        <dbReference type="EnsemblMetazoa" id="SMAR008239-PA"/>
    </source>
</evidence>
<dbReference type="SUPFAM" id="SSF53649">
    <property type="entry name" value="Alkaline phosphatase-like"/>
    <property type="match status" value="1"/>
</dbReference>
<dbReference type="Gene3D" id="3.30.1360.180">
    <property type="match status" value="1"/>
</dbReference>
<dbReference type="Proteomes" id="UP000014500">
    <property type="component" value="Unassembled WGS sequence"/>
</dbReference>
<evidence type="ECO:0000256" key="18">
    <source>
        <dbReference type="ARBA" id="ARBA00031167"/>
    </source>
</evidence>
<comment type="catalytic activity">
    <reaction evidence="22">
        <text>1-(9Z-octadecenoyl)-sn-glycero-3-phosphocholine + H2O = 1-(9Z-octadecenoyl)-sn-glycerol + phosphocholine + H(+)</text>
        <dbReference type="Rhea" id="RHEA:41091"/>
        <dbReference type="ChEBI" id="CHEBI:15377"/>
        <dbReference type="ChEBI" id="CHEBI:15378"/>
        <dbReference type="ChEBI" id="CHEBI:28610"/>
        <dbReference type="ChEBI" id="CHEBI:75757"/>
        <dbReference type="ChEBI" id="CHEBI:295975"/>
    </reaction>
    <physiologicalReaction direction="left-to-right" evidence="22">
        <dbReference type="Rhea" id="RHEA:41092"/>
    </physiologicalReaction>
</comment>
<evidence type="ECO:0000256" key="15">
    <source>
        <dbReference type="ARBA" id="ARBA00023157"/>
    </source>
</evidence>
<comment type="function">
    <text evidence="20">Choline-specific glycerophosphodiesterase that hydrolyzes glycerophosphocholine (GPC) and lysophosphatidylcholine (LPC) and contributes to supplying choline to the cells. Has a preference for LPC with short (12:0 and 14:0) or polyunsaturated (18:2 and 20:4) fatty acids. In vitro, hydrolyzes only choline-containing lysophospholipids, such as sphingosylphosphorylcholine (SPC), platelet-activating factor (PAF) and lysoPAF, but not other lysophospholipids.</text>
</comment>
<keyword evidence="6" id="KW-0597">Phosphoprotein</keyword>
<evidence type="ECO:0000256" key="16">
    <source>
        <dbReference type="ARBA" id="ARBA00023180"/>
    </source>
</evidence>
<dbReference type="CDD" id="cd16018">
    <property type="entry name" value="Enpp"/>
    <property type="match status" value="1"/>
</dbReference>
<proteinExistence type="inferred from homology"/>
<dbReference type="GO" id="GO:0005886">
    <property type="term" value="C:plasma membrane"/>
    <property type="evidence" value="ECO:0007669"/>
    <property type="project" value="UniProtKB-SubCell"/>
</dbReference>
<dbReference type="InterPro" id="IPR017850">
    <property type="entry name" value="Alkaline_phosphatase_core_sf"/>
</dbReference>
<dbReference type="OMA" id="QHEMTRR"/>
<dbReference type="GO" id="GO:0047390">
    <property type="term" value="F:glycerophosphocholine cholinephosphodiesterase activity"/>
    <property type="evidence" value="ECO:0007669"/>
    <property type="project" value="UniProtKB-EC"/>
</dbReference>
<evidence type="ECO:0000256" key="19">
    <source>
        <dbReference type="ARBA" id="ARBA00032556"/>
    </source>
</evidence>
<evidence type="ECO:0000256" key="4">
    <source>
        <dbReference type="ARBA" id="ARBA00012318"/>
    </source>
</evidence>
<dbReference type="GO" id="GO:0098552">
    <property type="term" value="C:side of membrane"/>
    <property type="evidence" value="ECO:0007669"/>
    <property type="project" value="UniProtKB-KW"/>
</dbReference>
<comment type="catalytic activity">
    <reaction evidence="27">
        <text>1-hexadecanoyl-sn-glycero-3-phosphocholine + H2O = 1-hexadecanoyl-sn-glycerol + phosphocholine + H(+)</text>
        <dbReference type="Rhea" id="RHEA:41119"/>
        <dbReference type="ChEBI" id="CHEBI:15377"/>
        <dbReference type="ChEBI" id="CHEBI:15378"/>
        <dbReference type="ChEBI" id="CHEBI:72998"/>
        <dbReference type="ChEBI" id="CHEBI:75542"/>
        <dbReference type="ChEBI" id="CHEBI:295975"/>
    </reaction>
    <physiologicalReaction direction="left-to-right" evidence="27">
        <dbReference type="Rhea" id="RHEA:41120"/>
    </physiologicalReaction>
</comment>
<dbReference type="PANTHER" id="PTHR10151">
    <property type="entry name" value="ECTONUCLEOTIDE PYROPHOSPHATASE/PHOSPHODIESTERASE"/>
    <property type="match status" value="1"/>
</dbReference>
<dbReference type="EnsemblMetazoa" id="SMAR008239-RA">
    <property type="protein sequence ID" value="SMAR008239-PA"/>
    <property type="gene ID" value="SMAR008239"/>
</dbReference>
<evidence type="ECO:0000256" key="7">
    <source>
        <dbReference type="ARBA" id="ARBA00022622"/>
    </source>
</evidence>
<comment type="catalytic activity">
    <reaction evidence="24">
        <text>a 1-O-alkyl-sn-glycero-3-phosphocholine + H2O = a 1-O-alkyl-sn-glycerol + phosphocholine + H(+)</text>
        <dbReference type="Rhea" id="RHEA:36083"/>
        <dbReference type="ChEBI" id="CHEBI:15377"/>
        <dbReference type="ChEBI" id="CHEBI:15378"/>
        <dbReference type="ChEBI" id="CHEBI:15850"/>
        <dbReference type="ChEBI" id="CHEBI:30909"/>
        <dbReference type="ChEBI" id="CHEBI:295975"/>
    </reaction>
    <physiologicalReaction direction="left-to-right" evidence="24">
        <dbReference type="Rhea" id="RHEA:36084"/>
    </physiologicalReaction>
</comment>
<keyword evidence="33" id="KW-1185">Reference proteome</keyword>
<comment type="catalytic activity">
    <reaction evidence="23">
        <text>glycero-2-phosphocholine + H2O = phosphocholine + glycerol + H(+)</text>
        <dbReference type="Rhea" id="RHEA:61684"/>
        <dbReference type="ChEBI" id="CHEBI:15377"/>
        <dbReference type="ChEBI" id="CHEBI:15378"/>
        <dbReference type="ChEBI" id="CHEBI:17754"/>
        <dbReference type="ChEBI" id="CHEBI:144950"/>
        <dbReference type="ChEBI" id="CHEBI:295975"/>
    </reaction>
    <physiologicalReaction direction="left-to-right" evidence="23">
        <dbReference type="Rhea" id="RHEA:61685"/>
    </physiologicalReaction>
</comment>
<dbReference type="GO" id="GO:0016042">
    <property type="term" value="P:lipid catabolic process"/>
    <property type="evidence" value="ECO:0007669"/>
    <property type="project" value="UniProtKB-KW"/>
</dbReference>
<dbReference type="eggNOG" id="KOG2645">
    <property type="taxonomic scope" value="Eukaryota"/>
</dbReference>
<evidence type="ECO:0000256" key="17">
    <source>
        <dbReference type="ARBA" id="ARBA00023288"/>
    </source>
</evidence>
<evidence type="ECO:0000256" key="8">
    <source>
        <dbReference type="ARBA" id="ARBA00022723"/>
    </source>
</evidence>
<dbReference type="PANTHER" id="PTHR10151:SF66">
    <property type="entry name" value="GLYCEROPHOSPHOCHOLINE CHOLINEPHOSPHODIESTERASE ENPP6"/>
    <property type="match status" value="1"/>
</dbReference>
<evidence type="ECO:0000256" key="29">
    <source>
        <dbReference type="ARBA" id="ARBA00048703"/>
    </source>
</evidence>
<reference evidence="32" key="2">
    <citation type="submission" date="2015-02" db="UniProtKB">
        <authorList>
            <consortium name="EnsemblMetazoa"/>
        </authorList>
    </citation>
    <scope>IDENTIFICATION</scope>
</reference>
<dbReference type="STRING" id="126957.T1J3R9"/>
<keyword evidence="7" id="KW-0336">GPI-anchor</keyword>
<name>T1J3R9_STRMM</name>
<evidence type="ECO:0000256" key="20">
    <source>
        <dbReference type="ARBA" id="ARBA00046203"/>
    </source>
</evidence>
<comment type="cofactor">
    <cofactor evidence="1">
        <name>Zn(2+)</name>
        <dbReference type="ChEBI" id="CHEBI:29105"/>
    </cofactor>
</comment>
<keyword evidence="9" id="KW-0732">Signal</keyword>
<comment type="catalytic activity">
    <reaction evidence="31">
        <text>1-(5Z,8Z,11Z,14Z-eicosatetraenoyl)-sn-glycero-3-phosphocholine + H2O = 1-(5Z,8Z,11Z,14Z-eicosatetraenoyl)-sn-glycerol + phosphocholine + H(+)</text>
        <dbReference type="Rhea" id="RHEA:41003"/>
        <dbReference type="ChEBI" id="CHEBI:15377"/>
        <dbReference type="ChEBI" id="CHEBI:15378"/>
        <dbReference type="ChEBI" id="CHEBI:34071"/>
        <dbReference type="ChEBI" id="CHEBI:74344"/>
        <dbReference type="ChEBI" id="CHEBI:295975"/>
    </reaction>
    <physiologicalReaction direction="left-to-right" evidence="31">
        <dbReference type="Rhea" id="RHEA:41004"/>
    </physiologicalReaction>
</comment>
<keyword evidence="12" id="KW-0442">Lipid degradation</keyword>
<evidence type="ECO:0000256" key="14">
    <source>
        <dbReference type="ARBA" id="ARBA00023136"/>
    </source>
</evidence>
<dbReference type="HOGENOM" id="CLU_017594_1_2_1"/>
<keyword evidence="17" id="KW-0449">Lipoprotein</keyword>
<comment type="catalytic activity">
    <reaction evidence="30">
        <text>1-(9Z,12Z)-octadecadienoyl-sn-glycero-3-phosphocholine + H2O = 1-(9Z,12Z-octadecadienoyl)-sn-glycerol + phosphocholine + H(+)</text>
        <dbReference type="Rhea" id="RHEA:41115"/>
        <dbReference type="ChEBI" id="CHEBI:15377"/>
        <dbReference type="ChEBI" id="CHEBI:15378"/>
        <dbReference type="ChEBI" id="CHEBI:28733"/>
        <dbReference type="ChEBI" id="CHEBI:75561"/>
        <dbReference type="ChEBI" id="CHEBI:295975"/>
    </reaction>
    <physiologicalReaction direction="left-to-right" evidence="30">
        <dbReference type="Rhea" id="RHEA:41116"/>
    </physiologicalReaction>
</comment>
<comment type="subcellular location">
    <subcellularLocation>
        <location evidence="2">Cell membrane</location>
        <topology evidence="2">Lipid-anchor</topology>
        <topology evidence="2">GPI-anchor</topology>
    </subcellularLocation>
</comment>
<dbReference type="Pfam" id="PF01663">
    <property type="entry name" value="Phosphodiest"/>
    <property type="match status" value="1"/>
</dbReference>
<evidence type="ECO:0000256" key="13">
    <source>
        <dbReference type="ARBA" id="ARBA00023098"/>
    </source>
</evidence>
<accession>T1J3R9</accession>
<evidence type="ECO:0000256" key="22">
    <source>
        <dbReference type="ARBA" id="ARBA00047322"/>
    </source>
</evidence>
<sequence length="426" mass="47903">MKLLKSLMLVAVGFPLLIDYLLLLSAATSPKKDKVLLILLDAFRWDYVDGLPETGGFKKLIKSGVKAEHMMPIYPSESYPNYFAIATGLYAENHGVVSNYMYDPDEDVVFNMGEGKDSKRSSWFDKAEPIWVTAERNGIPTASLDWPSADIPIRQIRPQIASPYKLKLSPYSLQRSLRKAVNLLASGSNNIHFCQVFSEWTDALAHTFGPYIMKNYMVPMFIDDVIRDFLSYVKLKKLDQSLNIILLSDHGMTNTDPFSVTNLKLHNFFDIEDVNLVSNHGSNMGIFPKCGKEDKVYNQLKKISGIKVYKKDQIPDSYHLKNSNKVPPIFIETLKGYYISPINDRKQIGGGPVSFPIMGYHGYNPIGFADMWGTFIASGPAFRKGIQVPAINNVDVYNLLAHLLNISALPNNGTWNNVKDMLNADL</sequence>
<evidence type="ECO:0000256" key="9">
    <source>
        <dbReference type="ARBA" id="ARBA00022729"/>
    </source>
</evidence>
<evidence type="ECO:0000256" key="3">
    <source>
        <dbReference type="ARBA" id="ARBA00010594"/>
    </source>
</evidence>
<dbReference type="AlphaFoldDB" id="T1J3R9"/>
<protein>
    <recommendedName>
        <fullName evidence="4">glycerophosphocholine cholinephosphodiesterase</fullName>
        <ecNumber evidence="4">3.1.4.38</ecNumber>
    </recommendedName>
    <alternativeName>
        <fullName evidence="19">Choline-specific glycerophosphodiester phosphodiesterase</fullName>
    </alternativeName>
    <alternativeName>
        <fullName evidence="18">Ectonucleotide pyrophosphatase/phosphodiesterase family member 6</fullName>
    </alternativeName>
</protein>
<evidence type="ECO:0000256" key="23">
    <source>
        <dbReference type="ARBA" id="ARBA00047482"/>
    </source>
</evidence>
<evidence type="ECO:0000256" key="12">
    <source>
        <dbReference type="ARBA" id="ARBA00022963"/>
    </source>
</evidence>
<keyword evidence="13" id="KW-0443">Lipid metabolism</keyword>
<dbReference type="Gene3D" id="3.40.720.10">
    <property type="entry name" value="Alkaline Phosphatase, subunit A"/>
    <property type="match status" value="1"/>
</dbReference>
<evidence type="ECO:0000256" key="25">
    <source>
        <dbReference type="ARBA" id="ARBA00047600"/>
    </source>
</evidence>
<keyword evidence="14" id="KW-0472">Membrane</keyword>
<evidence type="ECO:0000256" key="2">
    <source>
        <dbReference type="ARBA" id="ARBA00004609"/>
    </source>
</evidence>
<comment type="catalytic activity">
    <reaction evidence="25">
        <text>a 1-acyl-sn-glycero-3-phosphocholine + H2O = a 1-acyl-sn-glycerol + phosphocholine + H(+)</text>
        <dbReference type="Rhea" id="RHEA:44720"/>
        <dbReference type="ChEBI" id="CHEBI:15377"/>
        <dbReference type="ChEBI" id="CHEBI:15378"/>
        <dbReference type="ChEBI" id="CHEBI:58168"/>
        <dbReference type="ChEBI" id="CHEBI:64683"/>
        <dbReference type="ChEBI" id="CHEBI:295975"/>
    </reaction>
    <physiologicalReaction direction="left-to-right" evidence="25">
        <dbReference type="Rhea" id="RHEA:44721"/>
    </physiologicalReaction>
</comment>
<evidence type="ECO:0000256" key="28">
    <source>
        <dbReference type="ARBA" id="ARBA00048234"/>
    </source>
</evidence>
<keyword evidence="10" id="KW-0378">Hydrolase</keyword>
<evidence type="ECO:0000256" key="6">
    <source>
        <dbReference type="ARBA" id="ARBA00022553"/>
    </source>
</evidence>
<keyword evidence="11" id="KW-0862">Zinc</keyword>